<dbReference type="Proteomes" id="UP000282930">
    <property type="component" value="Chromosome"/>
</dbReference>
<dbReference type="InterPro" id="IPR017853">
    <property type="entry name" value="GH"/>
</dbReference>
<evidence type="ECO:0000256" key="1">
    <source>
        <dbReference type="ARBA" id="ARBA00022801"/>
    </source>
</evidence>
<sequence>MIVLLVIISVLTDWFNYFSYNVIGQSGIKHNTIYFYRKDGWIKNIRFVSWGGIGNPKRVWTAAKIGIDAHRLPFIPWPDENGNYNFEIIDKYLPLLHKAGIKVIISFYSHGIPDWFWEKYPEAIPKTADDKINQIWGRWGGSPWHPVVREELKKGINALFKHLRERDLLKYVNGVDIGVGMEGILSYPWDAFWGFDPYAIGAYQQYIQSHYSDIEKLNYAWGTNYKSFNEVFPPPYWEDTLNCKTFVEFYRGTLLDMSIILSDEVSKNFNPSMWYWLAHFIRDSERPYTARYPVFYMSCLRNIGRADIVQTSIVPGWQTKEEIQQLQKLGLQVIGEWLINPNPEQQLQQAQMAWDLGCDGLFVGTLENLLNEQGELTETGIVTAEIIKRWKTNKRP</sequence>
<dbReference type="EMBL" id="CP034791">
    <property type="protein sequence ID" value="AZT91699.1"/>
    <property type="molecule type" value="Genomic_DNA"/>
</dbReference>
<dbReference type="SUPFAM" id="SSF51445">
    <property type="entry name" value="(Trans)glycosidases"/>
    <property type="match status" value="1"/>
</dbReference>
<dbReference type="InterPro" id="IPR013529">
    <property type="entry name" value="Glyco_hydro_42_N"/>
</dbReference>
<dbReference type="PANTHER" id="PTHR36447">
    <property type="entry name" value="BETA-GALACTOSIDASE GANA"/>
    <property type="match status" value="1"/>
</dbReference>
<protein>
    <submittedName>
        <fullName evidence="4">Glycosyl hydrolase family protein</fullName>
    </submittedName>
</protein>
<dbReference type="PANTHER" id="PTHR36447:SF1">
    <property type="entry name" value="BETA-GALACTOSIDASE GANA"/>
    <property type="match status" value="1"/>
</dbReference>
<dbReference type="GO" id="GO:0005975">
    <property type="term" value="P:carbohydrate metabolic process"/>
    <property type="evidence" value="ECO:0007669"/>
    <property type="project" value="InterPro"/>
</dbReference>
<evidence type="ECO:0000313" key="5">
    <source>
        <dbReference type="Proteomes" id="UP000282930"/>
    </source>
</evidence>
<dbReference type="Pfam" id="PF02449">
    <property type="entry name" value="Glyco_hydro_42"/>
    <property type="match status" value="1"/>
</dbReference>
<gene>
    <name evidence="4" type="ORF">ELD05_11345</name>
</gene>
<evidence type="ECO:0000313" key="4">
    <source>
        <dbReference type="EMBL" id="AZT91699.1"/>
    </source>
</evidence>
<organism evidence="4 5">
    <name type="scientific">Caldicellulosiruptor changbaiensis</name>
    <dbReference type="NCBI Taxonomy" id="1222016"/>
    <lineage>
        <taxon>Bacteria</taxon>
        <taxon>Bacillati</taxon>
        <taxon>Bacillota</taxon>
        <taxon>Bacillota incertae sedis</taxon>
        <taxon>Caldicellulosiruptorales</taxon>
        <taxon>Caldicellulosiruptoraceae</taxon>
        <taxon>Caldicellulosiruptor</taxon>
    </lineage>
</organism>
<dbReference type="KEGG" id="ccha:ELD05_11345"/>
<dbReference type="Gene3D" id="3.20.20.80">
    <property type="entry name" value="Glycosidases"/>
    <property type="match status" value="1"/>
</dbReference>
<dbReference type="AlphaFoldDB" id="A0A3T0D9W1"/>
<keyword evidence="1 4" id="KW-0378">Hydrolase</keyword>
<dbReference type="InterPro" id="IPR003476">
    <property type="entry name" value="Glyco_hydro_42"/>
</dbReference>
<accession>A0A3T0D9W1</accession>
<evidence type="ECO:0000259" key="3">
    <source>
        <dbReference type="Pfam" id="PF02449"/>
    </source>
</evidence>
<keyword evidence="2" id="KW-0326">Glycosidase</keyword>
<evidence type="ECO:0000256" key="2">
    <source>
        <dbReference type="ARBA" id="ARBA00023295"/>
    </source>
</evidence>
<feature type="domain" description="Glycoside hydrolase family 42 N-terminal" evidence="3">
    <location>
        <begin position="66"/>
        <end position="251"/>
    </location>
</feature>
<reference evidence="4 5" key="1">
    <citation type="submission" date="2018-12" db="EMBL/GenBank/DDBJ databases">
        <title>Genome sequence from the cellulolytic species, Caldicellulosiruptor changbaiensis.</title>
        <authorList>
            <person name="Blumer-Schuette S.E."/>
            <person name="Mendoza C."/>
        </authorList>
    </citation>
    <scope>NUCLEOTIDE SEQUENCE [LARGE SCALE GENOMIC DNA]</scope>
    <source>
        <strain evidence="4 5">CBS-Z</strain>
    </source>
</reference>
<dbReference type="GO" id="GO:0004565">
    <property type="term" value="F:beta-galactosidase activity"/>
    <property type="evidence" value="ECO:0007669"/>
    <property type="project" value="InterPro"/>
</dbReference>
<keyword evidence="5" id="KW-1185">Reference proteome</keyword>
<proteinExistence type="predicted"/>
<name>A0A3T0D9W1_9FIRM</name>
<dbReference type="GO" id="GO:0009341">
    <property type="term" value="C:beta-galactosidase complex"/>
    <property type="evidence" value="ECO:0007669"/>
    <property type="project" value="InterPro"/>
</dbReference>